<dbReference type="GO" id="GO:0008270">
    <property type="term" value="F:zinc ion binding"/>
    <property type="evidence" value="ECO:0007669"/>
    <property type="project" value="InterPro"/>
</dbReference>
<dbReference type="PROSITE" id="PS00463">
    <property type="entry name" value="ZN2_CY6_FUNGAL_1"/>
    <property type="match status" value="1"/>
</dbReference>
<evidence type="ECO:0000259" key="5">
    <source>
        <dbReference type="PROSITE" id="PS50048"/>
    </source>
</evidence>
<evidence type="ECO:0000256" key="2">
    <source>
        <dbReference type="ARBA" id="ARBA00022723"/>
    </source>
</evidence>
<keyword evidence="7" id="KW-1185">Reference proteome</keyword>
<dbReference type="VEuPathDB" id="FungiDB:yc1106_09425"/>
<dbReference type="SMART" id="SM00906">
    <property type="entry name" value="Fungal_trans"/>
    <property type="match status" value="1"/>
</dbReference>
<dbReference type="SMART" id="SM00066">
    <property type="entry name" value="GAL4"/>
    <property type="match status" value="1"/>
</dbReference>
<dbReference type="OrthoDB" id="4898680at2759"/>
<dbReference type="PROSITE" id="PS50048">
    <property type="entry name" value="ZN2_CY6_FUNGAL_2"/>
    <property type="match status" value="1"/>
</dbReference>
<protein>
    <recommendedName>
        <fullName evidence="5">Zn(2)-C6 fungal-type domain-containing protein</fullName>
    </recommendedName>
</protein>
<feature type="domain" description="Zn(2)-C6 fungal-type" evidence="5">
    <location>
        <begin position="10"/>
        <end position="42"/>
    </location>
</feature>
<proteinExistence type="predicted"/>
<evidence type="ECO:0000256" key="1">
    <source>
        <dbReference type="ARBA" id="ARBA00004123"/>
    </source>
</evidence>
<dbReference type="CDD" id="cd12148">
    <property type="entry name" value="fungal_TF_MHR"/>
    <property type="match status" value="1"/>
</dbReference>
<dbReference type="CDD" id="cd00067">
    <property type="entry name" value="GAL4"/>
    <property type="match status" value="1"/>
</dbReference>
<reference evidence="6" key="1">
    <citation type="submission" date="2021-12" db="EMBL/GenBank/DDBJ databases">
        <title>Curvularia clavata genome.</title>
        <authorList>
            <person name="Cao Y."/>
        </authorList>
    </citation>
    <scope>NUCLEOTIDE SEQUENCE</scope>
    <source>
        <strain evidence="6">Yc1106</strain>
    </source>
</reference>
<sequence length="739" mass="81820">MLRRNGTRSSCEPCRKAKVKCDHNFPFCQRCQARGITASCFYHAAPLTRSPGPQVRPSHKLSTQQYQTCFGVLDLSGDRLSEPAIPSTQASFTLPAPLAPPAKMHMYPNAASNTIRSRPPSSFGSSDIELNVQSVPKAADSGYYGSTSYYSVFDRVDHIPTATTDSQPPGPAGDMLSAGTRSDDPGVGQSLQHGSWILKTLQHVSIIQSLVDTYIRTSQVSPTATLIPLKAVETLQHLASEDVHALAQKITRNTQKPLQVPPEMHASTFSTLFTGDNLRWEFLGLVFAWAGLSLSMSLLNQKGSATTPDGISKTSFAQRLTACSDACIALCRQNAHTNDILSWCLYENLILLTFQHGEASHASWQRLGDLSTDILALGLHKEPAATSNLPIFLVQARKKLFSAAFRVDKSISTFFGRPPRIPGHYCDVGLPLDVDDDLFHQENFCLDHLHSVLNMAGWNIDCKIRPASWIRMRHTVGKVTEEILQLSLGGAQDNLVYKVQRLLNRVRDILTRSNDMWNRIPSHLQYKHSCWNDGTPPGTCLMLLLVYLEHLQNEFQLQRLLCRQQRCASDALINISMLMLTAAMILPGIQVDSVNIHRDRAWILLYYALPSAGVLAIDLRMRMQQGASPPRSISKSEIIRHTSVLAASLQWASEPSGGNHNLCAGAAKTLSRILDEIIDSSGQRSEMSSSSDMSGNMSPVEMDMDYSMLAENGVDSETFLNWFDNLEWETMHHPVPLQV</sequence>
<dbReference type="InterPro" id="IPR007219">
    <property type="entry name" value="XnlR_reg_dom"/>
</dbReference>
<dbReference type="GO" id="GO:0005634">
    <property type="term" value="C:nucleus"/>
    <property type="evidence" value="ECO:0007669"/>
    <property type="project" value="UniProtKB-SubCell"/>
</dbReference>
<evidence type="ECO:0000256" key="4">
    <source>
        <dbReference type="SAM" id="MobiDB-lite"/>
    </source>
</evidence>
<dbReference type="InterPro" id="IPR001138">
    <property type="entry name" value="Zn2Cys6_DnaBD"/>
</dbReference>
<dbReference type="InterPro" id="IPR036864">
    <property type="entry name" value="Zn2-C6_fun-type_DNA-bd_sf"/>
</dbReference>
<evidence type="ECO:0000256" key="3">
    <source>
        <dbReference type="ARBA" id="ARBA00023242"/>
    </source>
</evidence>
<name>A0A9Q8ZF19_CURCL</name>
<dbReference type="Pfam" id="PF00172">
    <property type="entry name" value="Zn_clus"/>
    <property type="match status" value="1"/>
</dbReference>
<dbReference type="SUPFAM" id="SSF57701">
    <property type="entry name" value="Zn2/Cys6 DNA-binding domain"/>
    <property type="match status" value="1"/>
</dbReference>
<dbReference type="Pfam" id="PF04082">
    <property type="entry name" value="Fungal_trans"/>
    <property type="match status" value="1"/>
</dbReference>
<dbReference type="Proteomes" id="UP001056012">
    <property type="component" value="Chromosome 7"/>
</dbReference>
<dbReference type="Gene3D" id="4.10.240.10">
    <property type="entry name" value="Zn(2)-C6 fungal-type DNA-binding domain"/>
    <property type="match status" value="1"/>
</dbReference>
<dbReference type="GO" id="GO:0000981">
    <property type="term" value="F:DNA-binding transcription factor activity, RNA polymerase II-specific"/>
    <property type="evidence" value="ECO:0007669"/>
    <property type="project" value="InterPro"/>
</dbReference>
<dbReference type="AlphaFoldDB" id="A0A9Q8ZF19"/>
<comment type="subcellular location">
    <subcellularLocation>
        <location evidence="1">Nucleus</location>
    </subcellularLocation>
</comment>
<dbReference type="InterPro" id="IPR050613">
    <property type="entry name" value="Sec_Metabolite_Reg"/>
</dbReference>
<gene>
    <name evidence="6" type="ORF">yc1106_09425</name>
</gene>
<accession>A0A9Q8ZF19</accession>
<keyword evidence="3" id="KW-0539">Nucleus</keyword>
<dbReference type="PANTHER" id="PTHR31001">
    <property type="entry name" value="UNCHARACTERIZED TRANSCRIPTIONAL REGULATORY PROTEIN"/>
    <property type="match status" value="1"/>
</dbReference>
<dbReference type="GO" id="GO:0006351">
    <property type="term" value="P:DNA-templated transcription"/>
    <property type="evidence" value="ECO:0007669"/>
    <property type="project" value="InterPro"/>
</dbReference>
<keyword evidence="2" id="KW-0479">Metal-binding</keyword>
<evidence type="ECO:0000313" key="6">
    <source>
        <dbReference type="EMBL" id="USP82151.1"/>
    </source>
</evidence>
<dbReference type="PANTHER" id="PTHR31001:SF82">
    <property type="entry name" value="ZN(II)2CYS6 TRANSCRIPTION FACTOR (EUROFUNG)"/>
    <property type="match status" value="1"/>
</dbReference>
<feature type="region of interest" description="Disordered" evidence="4">
    <location>
        <begin position="160"/>
        <end position="188"/>
    </location>
</feature>
<dbReference type="EMBL" id="CP089280">
    <property type="protein sequence ID" value="USP82151.1"/>
    <property type="molecule type" value="Genomic_DNA"/>
</dbReference>
<organism evidence="6 7">
    <name type="scientific">Curvularia clavata</name>
    <dbReference type="NCBI Taxonomy" id="95742"/>
    <lineage>
        <taxon>Eukaryota</taxon>
        <taxon>Fungi</taxon>
        <taxon>Dikarya</taxon>
        <taxon>Ascomycota</taxon>
        <taxon>Pezizomycotina</taxon>
        <taxon>Dothideomycetes</taxon>
        <taxon>Pleosporomycetidae</taxon>
        <taxon>Pleosporales</taxon>
        <taxon>Pleosporineae</taxon>
        <taxon>Pleosporaceae</taxon>
        <taxon>Curvularia</taxon>
    </lineage>
</organism>
<dbReference type="GO" id="GO:0003677">
    <property type="term" value="F:DNA binding"/>
    <property type="evidence" value="ECO:0007669"/>
    <property type="project" value="InterPro"/>
</dbReference>
<evidence type="ECO:0000313" key="7">
    <source>
        <dbReference type="Proteomes" id="UP001056012"/>
    </source>
</evidence>